<comment type="cofactor">
    <cofactor evidence="6">
        <name>Mn(2+)</name>
        <dbReference type="ChEBI" id="CHEBI:29035"/>
    </cofactor>
    <text evidence="6">Binds 1 Mn(2+) ion per subunit.</text>
</comment>
<feature type="binding site" evidence="6">
    <location>
        <position position="297"/>
    </location>
    <ligand>
        <name>Mn(2+)</name>
        <dbReference type="ChEBI" id="CHEBI:29035"/>
    </ligand>
</feature>
<dbReference type="GO" id="GO:0008740">
    <property type="term" value="F:L-rhamnose isomerase activity"/>
    <property type="evidence" value="ECO:0007669"/>
    <property type="project" value="UniProtKB-UniRule"/>
</dbReference>
<evidence type="ECO:0000256" key="5">
    <source>
        <dbReference type="ARBA" id="ARBA00023308"/>
    </source>
</evidence>
<evidence type="ECO:0000256" key="2">
    <source>
        <dbReference type="ARBA" id="ARBA00022723"/>
    </source>
</evidence>
<dbReference type="GO" id="GO:0019301">
    <property type="term" value="P:rhamnose catabolic process"/>
    <property type="evidence" value="ECO:0007669"/>
    <property type="project" value="UniProtKB-UniRule"/>
</dbReference>
<comment type="catalytic activity">
    <reaction evidence="6">
        <text>L-rhamnopyranose = L-rhamnulose</text>
        <dbReference type="Rhea" id="RHEA:23160"/>
        <dbReference type="ChEBI" id="CHEBI:17897"/>
        <dbReference type="ChEBI" id="CHEBI:62346"/>
        <dbReference type="EC" id="5.3.1.14"/>
    </reaction>
</comment>
<comment type="function">
    <text evidence="6">Catalyzes the interconversion of L-rhamnose and L-rhamnulose.</text>
</comment>
<dbReference type="InterPro" id="IPR009308">
    <property type="entry name" value="Rhamnose_isomerase"/>
</dbReference>
<dbReference type="InterPro" id="IPR050337">
    <property type="entry name" value="L-rhamnose_isomerase"/>
</dbReference>
<comment type="subcellular location">
    <subcellularLocation>
        <location evidence="6">Cytoplasm</location>
    </subcellularLocation>
</comment>
<dbReference type="PANTHER" id="PTHR30268">
    <property type="entry name" value="L-RHAMNOSE ISOMERASE"/>
    <property type="match status" value="1"/>
</dbReference>
<dbReference type="AlphaFoldDB" id="A0A7C6AER0"/>
<comment type="pathway">
    <text evidence="6">Carbohydrate degradation; L-rhamnose degradation; glycerone phosphate from L-rhamnose: step 1/3.</text>
</comment>
<reference evidence="7" key="1">
    <citation type="journal article" date="2020" name="mSystems">
        <title>Genome- and Community-Level Interaction Insights into Carbon Utilization and Element Cycling Functions of Hydrothermarchaeota in Hydrothermal Sediment.</title>
        <authorList>
            <person name="Zhou Z."/>
            <person name="Liu Y."/>
            <person name="Xu W."/>
            <person name="Pan J."/>
            <person name="Luo Z.H."/>
            <person name="Li M."/>
        </authorList>
    </citation>
    <scope>NUCLEOTIDE SEQUENCE [LARGE SCALE GENOMIC DNA]</scope>
    <source>
        <strain evidence="7">SpSt-783</strain>
    </source>
</reference>
<dbReference type="EC" id="5.3.1.14" evidence="6"/>
<evidence type="ECO:0000313" key="7">
    <source>
        <dbReference type="EMBL" id="HHS62251.1"/>
    </source>
</evidence>
<dbReference type="InterPro" id="IPR036237">
    <property type="entry name" value="Xyl_isomerase-like_sf"/>
</dbReference>
<dbReference type="UniPathway" id="UPA00541">
    <property type="reaction ID" value="UER00601"/>
</dbReference>
<dbReference type="PANTHER" id="PTHR30268:SF0">
    <property type="entry name" value="L-RHAMNOSE ISOMERASE"/>
    <property type="match status" value="1"/>
</dbReference>
<dbReference type="GO" id="GO:0005737">
    <property type="term" value="C:cytoplasm"/>
    <property type="evidence" value="ECO:0007669"/>
    <property type="project" value="UniProtKB-SubCell"/>
</dbReference>
<evidence type="ECO:0000256" key="3">
    <source>
        <dbReference type="ARBA" id="ARBA00023211"/>
    </source>
</evidence>
<dbReference type="EMBL" id="DTHJ01000028">
    <property type="protein sequence ID" value="HHS62251.1"/>
    <property type="molecule type" value="Genomic_DNA"/>
</dbReference>
<dbReference type="HAMAP" id="MF_00541">
    <property type="entry name" value="RhaA"/>
    <property type="match status" value="1"/>
</dbReference>
<proteinExistence type="inferred from homology"/>
<dbReference type="SUPFAM" id="SSF51658">
    <property type="entry name" value="Xylose isomerase-like"/>
    <property type="match status" value="1"/>
</dbReference>
<gene>
    <name evidence="6" type="primary">rhaA</name>
    <name evidence="7" type="ORF">ENV70_01365</name>
</gene>
<evidence type="ECO:0000256" key="6">
    <source>
        <dbReference type="HAMAP-Rule" id="MF_00541"/>
    </source>
</evidence>
<protein>
    <recommendedName>
        <fullName evidence="6">L-rhamnose isomerase</fullName>
        <ecNumber evidence="6">5.3.1.14</ecNumber>
    </recommendedName>
</protein>
<dbReference type="GO" id="GO:0030145">
    <property type="term" value="F:manganese ion binding"/>
    <property type="evidence" value="ECO:0007669"/>
    <property type="project" value="UniProtKB-UniRule"/>
</dbReference>
<accession>A0A7C6AER0</accession>
<comment type="caution">
    <text evidence="7">The sequence shown here is derived from an EMBL/GenBank/DDBJ whole genome shotgun (WGS) entry which is preliminary data.</text>
</comment>
<dbReference type="GO" id="GO:0019324">
    <property type="term" value="P:L-lyxose metabolic process"/>
    <property type="evidence" value="ECO:0007669"/>
    <property type="project" value="TreeGrafter"/>
</dbReference>
<organism evidence="7">
    <name type="scientific">candidate division WOR-3 bacterium</name>
    <dbReference type="NCBI Taxonomy" id="2052148"/>
    <lineage>
        <taxon>Bacteria</taxon>
        <taxon>Bacteria division WOR-3</taxon>
    </lineage>
</organism>
<comment type="similarity">
    <text evidence="6">Belongs to the rhamnose isomerase family.</text>
</comment>
<sequence length="420" mass="48827">MRKNIKDQYRFARDSYGKLGVDTDSAINRLKDKSISLHCWQGDDVAGFEPKRRGLSGGIQVTGNYPGRARNISELKQDLELALCLIPGKNRVSLHAIYGDFGEEPVERNEIKIDHFQTWIEWARQKNLAIDFNSTLFSHPWSENGFTLSSKNNEIRRFWVEHIVCCRKIAEEIGKKLNQPVIHNLWIPDGMKDVCIDRIGYRRLLLNSLNEIFKKNYNKKFLKDALEPKLFGIGTETYVVGSFEFYLGYALKNNLMLCLDLGHFHPTESVADKISSLLLFMKEIYLHISRGVRWDSDHIPIFDDTLKDLFLEIVRSDALNRVHIGLDYFDATLNRVGAWVVGARAVQKAILYALLEPKRKLLEYEVKKDYLSRLCLYENLKTMPFNGVWDYYCLISDVPLEPDWLIEIHKYEKTVLSKRI</sequence>
<dbReference type="NCBIfam" id="NF002203">
    <property type="entry name" value="PRK01076.1"/>
    <property type="match status" value="1"/>
</dbReference>
<keyword evidence="2 6" id="KW-0479">Metal-binding</keyword>
<evidence type="ECO:0000256" key="4">
    <source>
        <dbReference type="ARBA" id="ARBA00023235"/>
    </source>
</evidence>
<dbReference type="Gene3D" id="3.20.20.150">
    <property type="entry name" value="Divalent-metal-dependent TIM barrel enzymes"/>
    <property type="match status" value="1"/>
</dbReference>
<dbReference type="Pfam" id="PF06134">
    <property type="entry name" value="RhaA"/>
    <property type="match status" value="1"/>
</dbReference>
<feature type="binding site" evidence="6">
    <location>
        <position position="295"/>
    </location>
    <ligand>
        <name>Mn(2+)</name>
        <dbReference type="ChEBI" id="CHEBI:29035"/>
    </ligand>
</feature>
<keyword evidence="1 6" id="KW-0963">Cytoplasm</keyword>
<keyword evidence="4 6" id="KW-0413">Isomerase</keyword>
<evidence type="ECO:0000256" key="1">
    <source>
        <dbReference type="ARBA" id="ARBA00022490"/>
    </source>
</evidence>
<keyword evidence="5 6" id="KW-0684">Rhamnose metabolism</keyword>
<keyword evidence="3 6" id="KW-0464">Manganese</keyword>
<feature type="binding site" evidence="6">
    <location>
        <position position="263"/>
    </location>
    <ligand>
        <name>Mn(2+)</name>
        <dbReference type="ChEBI" id="CHEBI:29035"/>
    </ligand>
</feature>
<name>A0A7C6AER0_UNCW3</name>